<feature type="domain" description="C2H2-type" evidence="2">
    <location>
        <begin position="622"/>
        <end position="646"/>
    </location>
</feature>
<evidence type="ECO:0000256" key="1">
    <source>
        <dbReference type="SAM" id="MobiDB-lite"/>
    </source>
</evidence>
<evidence type="ECO:0000313" key="3">
    <source>
        <dbReference type="EMBL" id="KAL2050468.1"/>
    </source>
</evidence>
<feature type="domain" description="C2H2-type" evidence="2">
    <location>
        <begin position="356"/>
        <end position="384"/>
    </location>
</feature>
<name>A0ABR4B3U2_9LECA</name>
<feature type="region of interest" description="Disordered" evidence="1">
    <location>
        <begin position="593"/>
        <end position="614"/>
    </location>
</feature>
<accession>A0ABR4B3U2</accession>
<reference evidence="3 4" key="1">
    <citation type="submission" date="2024-09" db="EMBL/GenBank/DDBJ databases">
        <title>Rethinking Asexuality: The Enigmatic Case of Functional Sexual Genes in Lepraria (Stereocaulaceae).</title>
        <authorList>
            <person name="Doellman M."/>
            <person name="Sun Y."/>
            <person name="Barcenas-Pena A."/>
            <person name="Lumbsch H.T."/>
            <person name="Grewe F."/>
        </authorList>
    </citation>
    <scope>NUCLEOTIDE SEQUENCE [LARGE SCALE GENOMIC DNA]</scope>
    <source>
        <strain evidence="3 4">Grewe 0041</strain>
    </source>
</reference>
<sequence>MSTAQIIGMPSFTAEASTATVTRLCLEKFQQCIQQLQGKDKRHIQTRLADLRLWSDSVGAAASAKASLDSRFQHRSEDINFIQGLLSMLEGLLQECLTAASDGSDVRDAIINIDSTVDSLAFIGVQIRRSGRKSRLRKADGSFDENRDRYRKLRAHLACVLTEKPTEEGRPEDEGKEINSVDYFADMKLPPIQERLAEANLRRRHRFVEAQNHSHGLEDPSTKASHTVIPQQFITMAATDTKRGVSPMQDIKVATALRQKQVRPPGAGQNAPTIPATSASGVDSKWEGLQNNRRAGSTITRITAITAAEVYPRAHPSSNEDQKLVKCPCCCQAIPASELEEDSQWRKHVANDLCPYTCILEDCPTPYTLFVTQKEWNEHVMNDHPPHWQCPCCEGDSPTFKSLSEMTVHIASQHPEALSDGLEDLLSIAEINIMGITKCPLCDSEGPQDSPKIIEHVFQHVHNFSLRSLPWPMDPNFSLERPVGLFDMNHAFKITKGDKGKEYVFRIDHWAETVAPRFDLEKGEKTVIDDKGEKLVFGIAGWPEDRTLEGDHSLQLCDVDRNPPKPSEEELAAIAKSETDYFAQNDYFIDESGDGRFPSQTSHSSQTQNSIKHSMRQRPKKWLCTLCGMQSIEGDDAYYQHLEHSHTAYMEETATDVELWKRSMLDEAYWNGV</sequence>
<dbReference type="PANTHER" id="PTHR35391:SF5">
    <property type="entry name" value="DUF6590 DOMAIN-CONTAINING PROTEIN"/>
    <property type="match status" value="1"/>
</dbReference>
<organism evidence="3 4">
    <name type="scientific">Lepraria finkii</name>
    <dbReference type="NCBI Taxonomy" id="1340010"/>
    <lineage>
        <taxon>Eukaryota</taxon>
        <taxon>Fungi</taxon>
        <taxon>Dikarya</taxon>
        <taxon>Ascomycota</taxon>
        <taxon>Pezizomycotina</taxon>
        <taxon>Lecanoromycetes</taxon>
        <taxon>OSLEUM clade</taxon>
        <taxon>Lecanoromycetidae</taxon>
        <taxon>Lecanorales</taxon>
        <taxon>Lecanorineae</taxon>
        <taxon>Stereocaulaceae</taxon>
        <taxon>Lepraria</taxon>
    </lineage>
</organism>
<dbReference type="Proteomes" id="UP001590951">
    <property type="component" value="Unassembled WGS sequence"/>
</dbReference>
<feature type="compositionally biased region" description="Low complexity" evidence="1">
    <location>
        <begin position="599"/>
        <end position="610"/>
    </location>
</feature>
<dbReference type="InterPro" id="IPR013087">
    <property type="entry name" value="Znf_C2H2_type"/>
</dbReference>
<feature type="domain" description="C2H2-type" evidence="2">
    <location>
        <begin position="388"/>
        <end position="414"/>
    </location>
</feature>
<feature type="compositionally biased region" description="Polar residues" evidence="1">
    <location>
        <begin position="270"/>
        <end position="281"/>
    </location>
</feature>
<dbReference type="PANTHER" id="PTHR35391">
    <property type="entry name" value="C2H2-TYPE DOMAIN-CONTAINING PROTEIN-RELATED"/>
    <property type="match status" value="1"/>
</dbReference>
<protein>
    <recommendedName>
        <fullName evidence="2">C2H2-type domain-containing protein</fullName>
    </recommendedName>
</protein>
<keyword evidence="4" id="KW-1185">Reference proteome</keyword>
<dbReference type="EMBL" id="JBHFEH010000047">
    <property type="protein sequence ID" value="KAL2050468.1"/>
    <property type="molecule type" value="Genomic_DNA"/>
</dbReference>
<feature type="domain" description="C2H2-type" evidence="2">
    <location>
        <begin position="437"/>
        <end position="460"/>
    </location>
</feature>
<proteinExistence type="predicted"/>
<evidence type="ECO:0000259" key="2">
    <source>
        <dbReference type="SMART" id="SM00355"/>
    </source>
</evidence>
<gene>
    <name evidence="3" type="ORF">ABVK25_009302</name>
</gene>
<evidence type="ECO:0000313" key="4">
    <source>
        <dbReference type="Proteomes" id="UP001590951"/>
    </source>
</evidence>
<dbReference type="SMART" id="SM00355">
    <property type="entry name" value="ZnF_C2H2"/>
    <property type="match status" value="4"/>
</dbReference>
<feature type="region of interest" description="Disordered" evidence="1">
    <location>
        <begin position="259"/>
        <end position="284"/>
    </location>
</feature>
<comment type="caution">
    <text evidence="3">The sequence shown here is derived from an EMBL/GenBank/DDBJ whole genome shotgun (WGS) entry which is preliminary data.</text>
</comment>